<comment type="similarity">
    <text evidence="1">Belongs to the short-chain dehydrogenases/reductases (SDR) family.</text>
</comment>
<dbReference type="EMBL" id="QYBB01000013">
    <property type="protein sequence ID" value="RYC31570.1"/>
    <property type="molecule type" value="Genomic_DNA"/>
</dbReference>
<dbReference type="InterPro" id="IPR036291">
    <property type="entry name" value="NAD(P)-bd_dom_sf"/>
</dbReference>
<name>A0A4Q2U5H8_9HYPH</name>
<dbReference type="InterPro" id="IPR002347">
    <property type="entry name" value="SDR_fam"/>
</dbReference>
<proteinExistence type="inferred from homology"/>
<dbReference type="SUPFAM" id="SSF51735">
    <property type="entry name" value="NAD(P)-binding Rossmann-fold domains"/>
    <property type="match status" value="1"/>
</dbReference>
<evidence type="ECO:0000313" key="3">
    <source>
        <dbReference type="Proteomes" id="UP000290759"/>
    </source>
</evidence>
<protein>
    <submittedName>
        <fullName evidence="2">SDR family oxidoreductase</fullName>
    </submittedName>
</protein>
<reference evidence="2 3" key="1">
    <citation type="submission" date="2018-12" db="EMBL/GenBank/DDBJ databases">
        <authorList>
            <person name="Grouzdev D.S."/>
            <person name="Krutkina M.S."/>
        </authorList>
    </citation>
    <scope>NUCLEOTIDE SEQUENCE [LARGE SCALE GENOMIC DNA]</scope>
    <source>
        <strain evidence="2 3">RmlP026</strain>
    </source>
</reference>
<organism evidence="2 3">
    <name type="scientific">Lichenibacterium minor</name>
    <dbReference type="NCBI Taxonomy" id="2316528"/>
    <lineage>
        <taxon>Bacteria</taxon>
        <taxon>Pseudomonadati</taxon>
        <taxon>Pseudomonadota</taxon>
        <taxon>Alphaproteobacteria</taxon>
        <taxon>Hyphomicrobiales</taxon>
        <taxon>Lichenihabitantaceae</taxon>
        <taxon>Lichenibacterium</taxon>
    </lineage>
</organism>
<keyword evidence="3" id="KW-1185">Reference proteome</keyword>
<dbReference type="OrthoDB" id="9804774at2"/>
<dbReference type="InterPro" id="IPR050259">
    <property type="entry name" value="SDR"/>
</dbReference>
<dbReference type="PANTHER" id="PTHR42879:SF2">
    <property type="entry name" value="3-OXOACYL-[ACYL-CARRIER-PROTEIN] REDUCTASE FABG"/>
    <property type="match status" value="1"/>
</dbReference>
<dbReference type="Pfam" id="PF13561">
    <property type="entry name" value="adh_short_C2"/>
    <property type="match status" value="1"/>
</dbReference>
<evidence type="ECO:0000256" key="1">
    <source>
        <dbReference type="ARBA" id="ARBA00006484"/>
    </source>
</evidence>
<dbReference type="Proteomes" id="UP000290759">
    <property type="component" value="Unassembled WGS sequence"/>
</dbReference>
<gene>
    <name evidence="2" type="ORF">D3273_13090</name>
</gene>
<dbReference type="PRINTS" id="PR00081">
    <property type="entry name" value="GDHRDH"/>
</dbReference>
<sequence>MDLGLTGRRVLVTGGSKGIGLACAAAFLAEGCSVAICSRVADNVAAAVTLHPALSGFTADCSDARDAARLVEEVEAGLGPIDVLVNSAGAARRSPAEAMTPEHWRQAMDAKFFSTIFVVDPAVKRMAERGRGVVVNVIGTGGKVASPIHIAGGAANAALMLATAGLGNAYAARGVRVVGVSPSLTETTRVTEGFEADAAAQGVAPDEARARAVARLPLGRMASAEEVAAAVVFLASDRAAYVTGTTLSVDGGQNPVVL</sequence>
<accession>A0A4Q2U5H8</accession>
<reference evidence="2 3" key="2">
    <citation type="submission" date="2019-02" db="EMBL/GenBank/DDBJ databases">
        <title>'Lichenibacterium ramalinii' gen. nov. sp. nov., 'Lichenibacterium minor' gen. nov. sp. nov.</title>
        <authorList>
            <person name="Pankratov T."/>
        </authorList>
    </citation>
    <scope>NUCLEOTIDE SEQUENCE [LARGE SCALE GENOMIC DNA]</scope>
    <source>
        <strain evidence="2 3">RmlP026</strain>
    </source>
</reference>
<dbReference type="PANTHER" id="PTHR42879">
    <property type="entry name" value="3-OXOACYL-(ACYL-CARRIER-PROTEIN) REDUCTASE"/>
    <property type="match status" value="1"/>
</dbReference>
<dbReference type="RefSeq" id="WP_129227227.1">
    <property type="nucleotide sequence ID" value="NZ_QYBB01000013.1"/>
</dbReference>
<comment type="caution">
    <text evidence="2">The sequence shown here is derived from an EMBL/GenBank/DDBJ whole genome shotgun (WGS) entry which is preliminary data.</text>
</comment>
<dbReference type="AlphaFoldDB" id="A0A4Q2U5H8"/>
<evidence type="ECO:0000313" key="2">
    <source>
        <dbReference type="EMBL" id="RYC31570.1"/>
    </source>
</evidence>
<dbReference type="FunFam" id="3.40.50.720:FF:000084">
    <property type="entry name" value="Short-chain dehydrogenase reductase"/>
    <property type="match status" value="1"/>
</dbReference>
<dbReference type="Gene3D" id="3.40.50.720">
    <property type="entry name" value="NAD(P)-binding Rossmann-like Domain"/>
    <property type="match status" value="1"/>
</dbReference>